<organism evidence="2 3">
    <name type="scientific">Echinococcus granulosus</name>
    <name type="common">Hydatid tapeworm</name>
    <dbReference type="NCBI Taxonomy" id="6210"/>
    <lineage>
        <taxon>Eukaryota</taxon>
        <taxon>Metazoa</taxon>
        <taxon>Spiralia</taxon>
        <taxon>Lophotrochozoa</taxon>
        <taxon>Platyhelminthes</taxon>
        <taxon>Cestoda</taxon>
        <taxon>Eucestoda</taxon>
        <taxon>Cyclophyllidea</taxon>
        <taxon>Taeniidae</taxon>
        <taxon>Echinococcus</taxon>
        <taxon>Echinococcus granulosus group</taxon>
    </lineage>
</organism>
<gene>
    <name evidence="2" type="ORF">EGR_01089</name>
</gene>
<dbReference type="EMBL" id="APAU02000004">
    <property type="protein sequence ID" value="EUB63961.1"/>
    <property type="molecule type" value="Genomic_DNA"/>
</dbReference>
<dbReference type="RefSeq" id="XP_024355157.1">
    <property type="nucleotide sequence ID" value="XM_024490338.1"/>
</dbReference>
<proteinExistence type="predicted"/>
<dbReference type="KEGG" id="egl:EGR_01089"/>
<dbReference type="GeneID" id="36336804"/>
<evidence type="ECO:0000313" key="3">
    <source>
        <dbReference type="Proteomes" id="UP000019149"/>
    </source>
</evidence>
<dbReference type="AlphaFoldDB" id="W6UTI9"/>
<name>W6UTI9_ECHGR</name>
<sequence>MSKVKVQPTYDESNAPTDSPGYANIGRHSSLKGGHHAHALDVEWTQVGTQARQHELASQEVGGEKDCSVVLVEKAEEVIDD</sequence>
<reference evidence="2 3" key="1">
    <citation type="journal article" date="2013" name="Nat. Genet.">
        <title>The genome of the hydatid tapeworm Echinococcus granulosus.</title>
        <authorList>
            <person name="Zheng H."/>
            <person name="Zhang W."/>
            <person name="Zhang L."/>
            <person name="Zhang Z."/>
            <person name="Li J."/>
            <person name="Lu G."/>
            <person name="Zhu Y."/>
            <person name="Wang Y."/>
            <person name="Huang Y."/>
            <person name="Liu J."/>
            <person name="Kang H."/>
            <person name="Chen J."/>
            <person name="Wang L."/>
            <person name="Chen A."/>
            <person name="Yu S."/>
            <person name="Gao Z."/>
            <person name="Jin L."/>
            <person name="Gu W."/>
            <person name="Wang Z."/>
            <person name="Zhao L."/>
            <person name="Shi B."/>
            <person name="Wen H."/>
            <person name="Lin R."/>
            <person name="Jones M.K."/>
            <person name="Brejova B."/>
            <person name="Vinar T."/>
            <person name="Zhao G."/>
            <person name="McManus D.P."/>
            <person name="Chen Z."/>
            <person name="Zhou Y."/>
            <person name="Wang S."/>
        </authorList>
    </citation>
    <scope>NUCLEOTIDE SEQUENCE [LARGE SCALE GENOMIC DNA]</scope>
</reference>
<protein>
    <submittedName>
        <fullName evidence="2">Uncharacterized protein</fullName>
    </submittedName>
</protein>
<evidence type="ECO:0000256" key="1">
    <source>
        <dbReference type="SAM" id="MobiDB-lite"/>
    </source>
</evidence>
<comment type="caution">
    <text evidence="2">The sequence shown here is derived from an EMBL/GenBank/DDBJ whole genome shotgun (WGS) entry which is preliminary data.</text>
</comment>
<accession>W6UTI9</accession>
<dbReference type="Proteomes" id="UP000019149">
    <property type="component" value="Unassembled WGS sequence"/>
</dbReference>
<evidence type="ECO:0000313" key="2">
    <source>
        <dbReference type="EMBL" id="EUB63961.1"/>
    </source>
</evidence>
<keyword evidence="3" id="KW-1185">Reference proteome</keyword>
<dbReference type="CTD" id="36336804"/>
<feature type="region of interest" description="Disordered" evidence="1">
    <location>
        <begin position="1"/>
        <end position="37"/>
    </location>
</feature>